<evidence type="ECO:0000313" key="4">
    <source>
        <dbReference type="Proteomes" id="UP000504635"/>
    </source>
</evidence>
<dbReference type="PANTHER" id="PTHR15154:SF2">
    <property type="entry name" value="HAMARTIN"/>
    <property type="match status" value="1"/>
</dbReference>
<feature type="compositionally biased region" description="Polar residues" evidence="2">
    <location>
        <begin position="1064"/>
        <end position="1079"/>
    </location>
</feature>
<gene>
    <name evidence="5" type="primary">LOC115890065</name>
</gene>
<feature type="compositionally biased region" description="Polar residues" evidence="2">
    <location>
        <begin position="609"/>
        <end position="642"/>
    </location>
</feature>
<dbReference type="FunCoup" id="A0A6J2YPS8">
    <property type="interactions" value="1722"/>
</dbReference>
<dbReference type="CTD" id="7248"/>
<feature type="compositionally biased region" description="Low complexity" evidence="2">
    <location>
        <begin position="392"/>
        <end position="403"/>
    </location>
</feature>
<evidence type="ECO:0000256" key="3">
    <source>
        <dbReference type="SAM" id="Phobius"/>
    </source>
</evidence>
<dbReference type="AlphaFoldDB" id="A0A6J2YPS8"/>
<feature type="region of interest" description="Disordered" evidence="2">
    <location>
        <begin position="1058"/>
        <end position="1103"/>
    </location>
</feature>
<dbReference type="GeneID" id="115890065"/>
<keyword evidence="3" id="KW-0472">Membrane</keyword>
<dbReference type="SUPFAM" id="SSF48371">
    <property type="entry name" value="ARM repeat"/>
    <property type="match status" value="1"/>
</dbReference>
<keyword evidence="1" id="KW-0175">Coiled coil</keyword>
<feature type="region of interest" description="Disordered" evidence="2">
    <location>
        <begin position="364"/>
        <end position="404"/>
    </location>
</feature>
<evidence type="ECO:0000256" key="1">
    <source>
        <dbReference type="SAM" id="Coils"/>
    </source>
</evidence>
<feature type="coiled-coil region" evidence="1">
    <location>
        <begin position="815"/>
        <end position="916"/>
    </location>
</feature>
<evidence type="ECO:0000313" key="5">
    <source>
        <dbReference type="RefSeq" id="XP_030766048.1"/>
    </source>
</evidence>
<keyword evidence="3" id="KW-0812">Transmembrane</keyword>
<dbReference type="KEGG" id="soy:115890065"/>
<dbReference type="OrthoDB" id="6022054at2759"/>
<keyword evidence="3" id="KW-1133">Transmembrane helix</keyword>
<evidence type="ECO:0000256" key="2">
    <source>
        <dbReference type="SAM" id="MobiDB-lite"/>
    </source>
</evidence>
<dbReference type="InterPro" id="IPR007483">
    <property type="entry name" value="Hamartin"/>
</dbReference>
<protein>
    <submittedName>
        <fullName evidence="5">Hamartin isoform X1</fullName>
    </submittedName>
</protein>
<feature type="region of interest" description="Disordered" evidence="2">
    <location>
        <begin position="550"/>
        <end position="595"/>
    </location>
</feature>
<sequence>MSHHQNQESLFEKLESNDKKLAEDTKYSIWEQFSKTQEPYVIHGLYEYYLSTSSVRCIEIIIALKEPHQQFLFDRLLDSIRNPKTELTIKVQAFTLLGHIARSQPSWLYKIQDHPLFREILKFLTTETELLPLISALLVLIIFLPMFPTAIGEHYLNDIFEIFRRLAAWNSHVPGKLVEDQMIHLQVALYALFLRLYGMFPQNFLYYLRSQFKDKNNPVFCHTIKPMMDTVKMHPSLVTTSKENETTTERWKKMSVHDVIVECERFSLDITDRCPHETCQNTTEFRSRSGTMNSAIVGESSSASYHQQNLRSLASLQMAGNDGTFFSPSQAYQLHQTPPIVESQATSVQLRHIQVIEGHYNRGSYPLSQEGSPPEAAIEATPETTPIRDFNTTPLALTTPPTTKSNVARALTSFRTNAAGHIVSGTPANSVPSSPMRKEPSPFVFPSSSVVLMGSNDNGYLGEYNSRAGSAFARAGGVAFGQHLSYRLSQERAQMQVSESPVQVLSKPPPSSPLKIKHTDLSMRLRTESPSAQEDEEVCGYSSIANKHDYTKKRPAKSSNDNVLPDLDDSDNNFSNEMDQGSPCSAGGLHMPNSKSFTNFKKRIRQFSHSSQYNTEPEQTELSTGSSPGNGVFYSSSSTVRRANSCPDMKKSPQAPLKDNKKKPFYETDEETVSEDQVSNTSNGVDSKFTRKQKFQTTDCHTQTEVFWPMPYEHLFLTIFPSLKEEANETKASPSPSPAPVPYQSVEQYKPSLYDILDRYIENCVATSDTGLLKNQLQLLHQQLLFERHRRETHAYRNRRLLSDAKSTRLLKEYNSALRDQVQLEQKEIDDLRRQLEEFRLNSLGEHRQLSNDIGFLQDKCKSLTEENDLLNEKVKRLESEYTDCKINCSTLDKRRQQAEAALLDALAEVKFAKEQAMAGEQVKQELQRVNRELLLIGELHVKYKERLDRLSTLRQCEEEVRQIKDSYKEELKAMNHTIELKSAAVEAYKMKAIEMEHLLQAKDEVISAQKRTLSSYNENEEALLESIQSKYETQLSVNCVLEEKILELKQKLEAETARRKMNSPDTSSCHEVQATTTAGLSPHSSPLSASLASSAGSTTGPR</sequence>
<dbReference type="Proteomes" id="UP000504635">
    <property type="component" value="Unplaced"/>
</dbReference>
<name>A0A6J2YPS8_SITOR</name>
<feature type="compositionally biased region" description="Polar residues" evidence="2">
    <location>
        <begin position="572"/>
        <end position="583"/>
    </location>
</feature>
<reference evidence="5" key="1">
    <citation type="submission" date="2025-08" db="UniProtKB">
        <authorList>
            <consortium name="RefSeq"/>
        </authorList>
    </citation>
    <scope>IDENTIFICATION</scope>
    <source>
        <tissue evidence="5">Gonads</tissue>
    </source>
</reference>
<feature type="compositionally biased region" description="Low complexity" evidence="2">
    <location>
        <begin position="1080"/>
        <end position="1103"/>
    </location>
</feature>
<dbReference type="GO" id="GO:0032007">
    <property type="term" value="P:negative regulation of TOR signaling"/>
    <property type="evidence" value="ECO:0007669"/>
    <property type="project" value="TreeGrafter"/>
</dbReference>
<feature type="compositionally biased region" description="Polar residues" evidence="2">
    <location>
        <begin position="675"/>
        <end position="685"/>
    </location>
</feature>
<dbReference type="PANTHER" id="PTHR15154">
    <property type="entry name" value="HAMARTIN"/>
    <property type="match status" value="1"/>
</dbReference>
<accession>A0A6J2YPS8</accession>
<dbReference type="GO" id="GO:0008285">
    <property type="term" value="P:negative regulation of cell population proliferation"/>
    <property type="evidence" value="ECO:0007669"/>
    <property type="project" value="TreeGrafter"/>
</dbReference>
<dbReference type="GO" id="GO:0033596">
    <property type="term" value="C:TSC1-TSC2 complex"/>
    <property type="evidence" value="ECO:0007669"/>
    <property type="project" value="TreeGrafter"/>
</dbReference>
<dbReference type="RefSeq" id="XP_030766048.1">
    <property type="nucleotide sequence ID" value="XM_030910188.1"/>
</dbReference>
<feature type="transmembrane region" description="Helical" evidence="3">
    <location>
        <begin position="130"/>
        <end position="151"/>
    </location>
</feature>
<dbReference type="InParanoid" id="A0A6J2YPS8"/>
<keyword evidence="4" id="KW-1185">Reference proteome</keyword>
<proteinExistence type="predicted"/>
<feature type="region of interest" description="Disordered" evidence="2">
    <location>
        <begin position="609"/>
        <end position="685"/>
    </location>
</feature>
<organism evidence="4 5">
    <name type="scientific">Sitophilus oryzae</name>
    <name type="common">Rice weevil</name>
    <name type="synonym">Curculio oryzae</name>
    <dbReference type="NCBI Taxonomy" id="7048"/>
    <lineage>
        <taxon>Eukaryota</taxon>
        <taxon>Metazoa</taxon>
        <taxon>Ecdysozoa</taxon>
        <taxon>Arthropoda</taxon>
        <taxon>Hexapoda</taxon>
        <taxon>Insecta</taxon>
        <taxon>Pterygota</taxon>
        <taxon>Neoptera</taxon>
        <taxon>Endopterygota</taxon>
        <taxon>Coleoptera</taxon>
        <taxon>Polyphaga</taxon>
        <taxon>Cucujiformia</taxon>
        <taxon>Curculionidae</taxon>
        <taxon>Dryophthorinae</taxon>
        <taxon>Sitophilus</taxon>
    </lineage>
</organism>
<dbReference type="GO" id="GO:0051726">
    <property type="term" value="P:regulation of cell cycle"/>
    <property type="evidence" value="ECO:0007669"/>
    <property type="project" value="TreeGrafter"/>
</dbReference>
<dbReference type="Pfam" id="PF04388">
    <property type="entry name" value="Hamartin"/>
    <property type="match status" value="1"/>
</dbReference>
<dbReference type="InterPro" id="IPR016024">
    <property type="entry name" value="ARM-type_fold"/>
</dbReference>